<dbReference type="FunFam" id="3.10.129.10:FF:000001">
    <property type="entry name" value="3-hydroxyacyl-[acyl-carrier-protein] dehydratase FabZ"/>
    <property type="match status" value="1"/>
</dbReference>
<dbReference type="SUPFAM" id="SSF54637">
    <property type="entry name" value="Thioesterase/thiol ester dehydrase-isomerase"/>
    <property type="match status" value="1"/>
</dbReference>
<name>A0A0D2NJV0_9CHLO</name>
<dbReference type="GO" id="GO:0016829">
    <property type="term" value="F:lyase activity"/>
    <property type="evidence" value="ECO:0007669"/>
    <property type="project" value="UniProtKB-KW"/>
</dbReference>
<accession>A0A0D2NJV0</accession>
<dbReference type="EC" id="4.2.1.-" evidence="4"/>
<dbReference type="PANTHER" id="PTHR30272:SF1">
    <property type="entry name" value="3-HYDROXYACYL-[ACYL-CARRIER-PROTEIN] DEHYDRATASE"/>
    <property type="match status" value="1"/>
</dbReference>
<dbReference type="OrthoDB" id="4155at2759"/>
<protein>
    <submittedName>
        <fullName evidence="4">3R-hydroxymyristoyl ACP dehydrase</fullName>
        <ecNumber evidence="4">4.2.1.-</ecNumber>
    </submittedName>
</protein>
<dbReference type="RefSeq" id="XP_013904130.1">
    <property type="nucleotide sequence ID" value="XM_014048676.1"/>
</dbReference>
<dbReference type="KEGG" id="mng:MNEG_2847"/>
<comment type="subcellular location">
    <subcellularLocation>
        <location evidence="1">Cytoplasm</location>
    </subcellularLocation>
</comment>
<dbReference type="CDD" id="cd01288">
    <property type="entry name" value="FabZ"/>
    <property type="match status" value="1"/>
</dbReference>
<dbReference type="InterPro" id="IPR013114">
    <property type="entry name" value="FabA_FabZ"/>
</dbReference>
<reference evidence="4 5" key="1">
    <citation type="journal article" date="2013" name="BMC Genomics">
        <title>Reconstruction of the lipid metabolism for the microalga Monoraphidium neglectum from its genome sequence reveals characteristics suitable for biofuel production.</title>
        <authorList>
            <person name="Bogen C."/>
            <person name="Al-Dilaimi A."/>
            <person name="Albersmeier A."/>
            <person name="Wichmann J."/>
            <person name="Grundmann M."/>
            <person name="Rupp O."/>
            <person name="Lauersen K.J."/>
            <person name="Blifernez-Klassen O."/>
            <person name="Kalinowski J."/>
            <person name="Goesmann A."/>
            <person name="Mussgnug J.H."/>
            <person name="Kruse O."/>
        </authorList>
    </citation>
    <scope>NUCLEOTIDE SEQUENCE [LARGE SCALE GENOMIC DNA]</scope>
    <source>
        <strain evidence="4 5">SAG 48.87</strain>
    </source>
</reference>
<dbReference type="Gene3D" id="3.10.129.10">
    <property type="entry name" value="Hotdog Thioesterase"/>
    <property type="match status" value="1"/>
</dbReference>
<dbReference type="Pfam" id="PF07977">
    <property type="entry name" value="FabA"/>
    <property type="match status" value="1"/>
</dbReference>
<evidence type="ECO:0000256" key="3">
    <source>
        <dbReference type="ARBA" id="ARBA00023239"/>
    </source>
</evidence>
<dbReference type="Proteomes" id="UP000054498">
    <property type="component" value="Unassembled WGS sequence"/>
</dbReference>
<proteinExistence type="predicted"/>
<dbReference type="AlphaFoldDB" id="A0A0D2NJV0"/>
<dbReference type="EMBL" id="KK100556">
    <property type="protein sequence ID" value="KIZ05111.1"/>
    <property type="molecule type" value="Genomic_DNA"/>
</dbReference>
<gene>
    <name evidence="4" type="ORF">MNEG_2847</name>
</gene>
<dbReference type="STRING" id="145388.A0A0D2NJV0"/>
<dbReference type="NCBIfam" id="NF000582">
    <property type="entry name" value="PRK00006.1"/>
    <property type="match status" value="1"/>
</dbReference>
<organism evidence="4 5">
    <name type="scientific">Monoraphidium neglectum</name>
    <dbReference type="NCBI Taxonomy" id="145388"/>
    <lineage>
        <taxon>Eukaryota</taxon>
        <taxon>Viridiplantae</taxon>
        <taxon>Chlorophyta</taxon>
        <taxon>core chlorophytes</taxon>
        <taxon>Chlorophyceae</taxon>
        <taxon>CS clade</taxon>
        <taxon>Sphaeropleales</taxon>
        <taxon>Selenastraceae</taxon>
        <taxon>Monoraphidium</taxon>
    </lineage>
</organism>
<keyword evidence="3 4" id="KW-0456">Lyase</keyword>
<evidence type="ECO:0000256" key="2">
    <source>
        <dbReference type="ARBA" id="ARBA00022490"/>
    </source>
</evidence>
<evidence type="ECO:0000313" key="5">
    <source>
        <dbReference type="Proteomes" id="UP000054498"/>
    </source>
</evidence>
<sequence>MAAITRQAAQPCCSKPSGARAVAVRPSRLAVRCRAEAVAQASPAEAPEKGTSVEKLLPSLKAALDIEEIKKILPHRQAARIVARGVGREHDAAGAAVHHFICATPWPLMFNWYPFLLVDRVVEVVPQKYAIGYKNITVNDQFFNGHFPERAIMPGVLQIEAMAQLGGIAMLDPSDEAARNQFFFGGIEGCRFRRPVVPGDTLVMKVEVTKFNKRFGIVKMDAKGYVGTELAVEAELTLAMGKAS</sequence>
<evidence type="ECO:0000313" key="4">
    <source>
        <dbReference type="EMBL" id="KIZ05111.1"/>
    </source>
</evidence>
<keyword evidence="2" id="KW-0963">Cytoplasm</keyword>
<evidence type="ECO:0000256" key="1">
    <source>
        <dbReference type="ARBA" id="ARBA00004496"/>
    </source>
</evidence>
<dbReference type="GeneID" id="25735725"/>
<keyword evidence="5" id="KW-1185">Reference proteome</keyword>
<dbReference type="InterPro" id="IPR029069">
    <property type="entry name" value="HotDog_dom_sf"/>
</dbReference>
<dbReference type="PANTHER" id="PTHR30272">
    <property type="entry name" value="3-HYDROXYACYL-[ACYL-CARRIER-PROTEIN] DEHYDRATASE"/>
    <property type="match status" value="1"/>
</dbReference>
<dbReference type="GO" id="GO:0005737">
    <property type="term" value="C:cytoplasm"/>
    <property type="evidence" value="ECO:0007669"/>
    <property type="project" value="UniProtKB-SubCell"/>
</dbReference>